<organism evidence="10">
    <name type="scientific">Salvia splendens</name>
    <name type="common">Scarlet sage</name>
    <dbReference type="NCBI Taxonomy" id="180675"/>
    <lineage>
        <taxon>Eukaryota</taxon>
        <taxon>Viridiplantae</taxon>
        <taxon>Streptophyta</taxon>
        <taxon>Embryophyta</taxon>
        <taxon>Tracheophyta</taxon>
        <taxon>Spermatophyta</taxon>
        <taxon>Magnoliopsida</taxon>
        <taxon>eudicotyledons</taxon>
        <taxon>Gunneridae</taxon>
        <taxon>Pentapetalae</taxon>
        <taxon>asterids</taxon>
        <taxon>lamiids</taxon>
        <taxon>Lamiales</taxon>
        <taxon>Lamiaceae</taxon>
        <taxon>Nepetoideae</taxon>
        <taxon>Mentheae</taxon>
        <taxon>Salviinae</taxon>
        <taxon>Salvia</taxon>
        <taxon>Salvia subgen. Calosphace</taxon>
        <taxon>core Calosphace</taxon>
    </lineage>
</organism>
<dbReference type="EMBL" id="PNBA02000488">
    <property type="protein sequence ID" value="KAG6383613.1"/>
    <property type="molecule type" value="Genomic_DNA"/>
</dbReference>
<evidence type="ECO:0000256" key="3">
    <source>
        <dbReference type="ARBA" id="ARBA00022729"/>
    </source>
</evidence>
<feature type="chain" id="PRO_5036118153" evidence="9">
    <location>
        <begin position="25"/>
        <end position="184"/>
    </location>
</feature>
<feature type="transmembrane region" description="Helical" evidence="8">
    <location>
        <begin position="92"/>
        <end position="116"/>
    </location>
</feature>
<protein>
    <submittedName>
        <fullName evidence="10">Uncharacterized protein</fullName>
    </submittedName>
</protein>
<keyword evidence="5 8" id="KW-0472">Membrane</keyword>
<evidence type="ECO:0000313" key="11">
    <source>
        <dbReference type="EMBL" id="KAG6392294.1"/>
    </source>
</evidence>
<feature type="transmembrane region" description="Helical" evidence="8">
    <location>
        <begin position="56"/>
        <end position="80"/>
    </location>
</feature>
<comment type="caution">
    <text evidence="10">The sequence shown here is derived from an EMBL/GenBank/DDBJ whole genome shotgun (WGS) entry which is preliminary data.</text>
</comment>
<gene>
    <name evidence="11" type="ORF">SASPL_146508</name>
    <name evidence="10" type="ORF">SASPL_156625</name>
</gene>
<keyword evidence="4 8" id="KW-1133">Transmembrane helix</keyword>
<evidence type="ECO:0000256" key="4">
    <source>
        <dbReference type="ARBA" id="ARBA00022989"/>
    </source>
</evidence>
<reference evidence="10" key="1">
    <citation type="submission" date="2018-01" db="EMBL/GenBank/DDBJ databases">
        <authorList>
            <person name="Mao J.F."/>
        </authorList>
    </citation>
    <scope>NUCLEOTIDE SEQUENCE</scope>
    <source>
        <strain evidence="10">Huo1</strain>
        <tissue evidence="10">Leaf</tissue>
    </source>
</reference>
<name>A0A4D8ZJE2_SALSN</name>
<dbReference type="STRING" id="180675.A0A4D8ZJE2"/>
<evidence type="ECO:0000256" key="5">
    <source>
        <dbReference type="ARBA" id="ARBA00023136"/>
    </source>
</evidence>
<keyword evidence="3 9" id="KW-0732">Signal</keyword>
<sequence>MAKNMDFLVCLLIMALDIIAGVLGIQGEVAQNKTQNLRAWIFECRDPSYEAFKLGLAAVVMLCLAHIVANLLAGCVFISSKEELDRASPNKQLAAASLMMSWIMLGIAFILLISGVLSNSKTRKNCGISHQQQLSIGGILCFIHGLFAVAYYVSAAAVLRDERNPHQQHNHAHQPKPDQQPLPA</sequence>
<feature type="transmembrane region" description="Helical" evidence="8">
    <location>
        <begin position="136"/>
        <end position="159"/>
    </location>
</feature>
<dbReference type="InterPro" id="IPR052222">
    <property type="entry name" value="DESIGUAL"/>
</dbReference>
<comment type="similarity">
    <text evidence="6">Belongs to the DESIGUAL family.</text>
</comment>
<proteinExistence type="inferred from homology"/>
<evidence type="ECO:0000256" key="9">
    <source>
        <dbReference type="SAM" id="SignalP"/>
    </source>
</evidence>
<comment type="subcellular location">
    <subcellularLocation>
        <location evidence="1">Endomembrane system</location>
        <topology evidence="1">Multi-pass membrane protein</topology>
    </subcellularLocation>
</comment>
<evidence type="ECO:0000256" key="8">
    <source>
        <dbReference type="SAM" id="Phobius"/>
    </source>
</evidence>
<dbReference type="OrthoDB" id="1667348at2759"/>
<feature type="region of interest" description="Disordered" evidence="7">
    <location>
        <begin position="164"/>
        <end position="184"/>
    </location>
</feature>
<dbReference type="PANTHER" id="PTHR31769">
    <property type="entry name" value="OS07G0462200 PROTEIN-RELATED"/>
    <property type="match status" value="1"/>
</dbReference>
<accession>A0A4D8ZJE2</accession>
<evidence type="ECO:0000256" key="2">
    <source>
        <dbReference type="ARBA" id="ARBA00022692"/>
    </source>
</evidence>
<dbReference type="Proteomes" id="UP000298416">
    <property type="component" value="Unassembled WGS sequence"/>
</dbReference>
<keyword evidence="2 8" id="KW-0812">Transmembrane</keyword>
<dbReference type="Pfam" id="PF06749">
    <property type="entry name" value="DUF1218"/>
    <property type="match status" value="1"/>
</dbReference>
<dbReference type="InterPro" id="IPR009606">
    <property type="entry name" value="DEAL/Modifying_wall_lignin1/2"/>
</dbReference>
<keyword evidence="12" id="KW-1185">Reference proteome</keyword>
<dbReference type="AlphaFoldDB" id="A0A4D8ZJE2"/>
<feature type="signal peptide" evidence="9">
    <location>
        <begin position="1"/>
        <end position="24"/>
    </location>
</feature>
<dbReference type="GO" id="GO:0012505">
    <property type="term" value="C:endomembrane system"/>
    <property type="evidence" value="ECO:0007669"/>
    <property type="project" value="UniProtKB-SubCell"/>
</dbReference>
<reference evidence="10" key="2">
    <citation type="submission" date="2020-08" db="EMBL/GenBank/DDBJ databases">
        <title>Plant Genome Project.</title>
        <authorList>
            <person name="Zhang R.-G."/>
        </authorList>
    </citation>
    <scope>NUCLEOTIDE SEQUENCE</scope>
    <source>
        <strain evidence="10">Huo1</strain>
        <tissue evidence="10">Leaf</tissue>
    </source>
</reference>
<evidence type="ECO:0000256" key="1">
    <source>
        <dbReference type="ARBA" id="ARBA00004127"/>
    </source>
</evidence>
<evidence type="ECO:0000313" key="12">
    <source>
        <dbReference type="Proteomes" id="UP000298416"/>
    </source>
</evidence>
<evidence type="ECO:0000313" key="10">
    <source>
        <dbReference type="EMBL" id="KAG6383613.1"/>
    </source>
</evidence>
<evidence type="ECO:0000256" key="7">
    <source>
        <dbReference type="SAM" id="MobiDB-lite"/>
    </source>
</evidence>
<dbReference type="EMBL" id="PNBA02000018">
    <property type="protein sequence ID" value="KAG6392294.1"/>
    <property type="molecule type" value="Genomic_DNA"/>
</dbReference>
<evidence type="ECO:0000256" key="6">
    <source>
        <dbReference type="ARBA" id="ARBA00029467"/>
    </source>
</evidence>